<evidence type="ECO:0000256" key="6">
    <source>
        <dbReference type="ARBA" id="ARBA00022989"/>
    </source>
</evidence>
<evidence type="ECO:0000256" key="4">
    <source>
        <dbReference type="ARBA" id="ARBA00022692"/>
    </source>
</evidence>
<evidence type="ECO:0000256" key="7">
    <source>
        <dbReference type="ARBA" id="ARBA00023136"/>
    </source>
</evidence>
<sequence length="92" mass="9928">MICGAISRSTAQTIMHPANTMKTILQQAPTSPASSKAQSATFKQLLRPRNFKMLTRGAGAQWLLSVPHGACNFAVLELTRRVMGNLLSESGK</sequence>
<evidence type="ECO:0000256" key="9">
    <source>
        <dbReference type="RuleBase" id="RU000488"/>
    </source>
</evidence>
<dbReference type="InterPro" id="IPR018108">
    <property type="entry name" value="MCP_transmembrane"/>
</dbReference>
<dbReference type="EMBL" id="BRXZ01004737">
    <property type="protein sequence ID" value="GMH54535.1"/>
    <property type="molecule type" value="Genomic_DNA"/>
</dbReference>
<dbReference type="PANTHER" id="PTHR45667">
    <property type="entry name" value="S-ADENOSYLMETHIONINE MITOCHONDRIAL CARRIER PROTEIN"/>
    <property type="match status" value="1"/>
</dbReference>
<evidence type="ECO:0000256" key="3">
    <source>
        <dbReference type="ARBA" id="ARBA00022448"/>
    </source>
</evidence>
<feature type="non-terminal residue" evidence="10">
    <location>
        <position position="92"/>
    </location>
</feature>
<keyword evidence="3 9" id="KW-0813">Transport</keyword>
<comment type="similarity">
    <text evidence="2 9">Belongs to the mitochondrial carrier (TC 2.A.29) family.</text>
</comment>
<protein>
    <submittedName>
        <fullName evidence="10">Uncharacterized protein</fullName>
    </submittedName>
</protein>
<keyword evidence="4 8" id="KW-0812">Transmembrane</keyword>
<keyword evidence="5" id="KW-0677">Repeat</keyword>
<dbReference type="OrthoDB" id="270584at2759"/>
<dbReference type="InterPro" id="IPR023395">
    <property type="entry name" value="MCP_dom_sf"/>
</dbReference>
<reference evidence="10" key="1">
    <citation type="submission" date="2022-07" db="EMBL/GenBank/DDBJ databases">
        <title>Genome analysis of Parmales, a sister group of diatoms, reveals the evolutionary specialization of diatoms from phago-mixotrophs to photoautotrophs.</title>
        <authorList>
            <person name="Ban H."/>
            <person name="Sato S."/>
            <person name="Yoshikawa S."/>
            <person name="Kazumasa Y."/>
            <person name="Nakamura Y."/>
            <person name="Ichinomiya M."/>
            <person name="Saitoh K."/>
            <person name="Sato N."/>
            <person name="Blanc-Mathieu R."/>
            <person name="Endo H."/>
            <person name="Kuwata A."/>
            <person name="Ogata H."/>
        </authorList>
    </citation>
    <scope>NUCLEOTIDE SEQUENCE</scope>
</reference>
<evidence type="ECO:0000256" key="5">
    <source>
        <dbReference type="ARBA" id="ARBA00022737"/>
    </source>
</evidence>
<evidence type="ECO:0000313" key="11">
    <source>
        <dbReference type="Proteomes" id="UP001165082"/>
    </source>
</evidence>
<dbReference type="Proteomes" id="UP001165082">
    <property type="component" value="Unassembled WGS sequence"/>
</dbReference>
<keyword evidence="6" id="KW-1133">Transmembrane helix</keyword>
<dbReference type="GO" id="GO:0016020">
    <property type="term" value="C:membrane"/>
    <property type="evidence" value="ECO:0007669"/>
    <property type="project" value="UniProtKB-SubCell"/>
</dbReference>
<feature type="repeat" description="Solcar" evidence="8">
    <location>
        <begin position="1"/>
        <end position="82"/>
    </location>
</feature>
<dbReference type="SUPFAM" id="SSF103506">
    <property type="entry name" value="Mitochondrial carrier"/>
    <property type="match status" value="1"/>
</dbReference>
<dbReference type="AlphaFoldDB" id="A0A9W6ZRA2"/>
<gene>
    <name evidence="10" type="ORF">TrRE_jg1258</name>
</gene>
<name>A0A9W6ZRA2_9STRA</name>
<proteinExistence type="inferred from homology"/>
<keyword evidence="7 8" id="KW-0472">Membrane</keyword>
<dbReference type="Gene3D" id="1.50.40.10">
    <property type="entry name" value="Mitochondrial carrier domain"/>
    <property type="match status" value="1"/>
</dbReference>
<keyword evidence="11" id="KW-1185">Reference proteome</keyword>
<comment type="subcellular location">
    <subcellularLocation>
        <location evidence="1">Membrane</location>
        <topology evidence="1">Multi-pass membrane protein</topology>
    </subcellularLocation>
</comment>
<evidence type="ECO:0000313" key="10">
    <source>
        <dbReference type="EMBL" id="GMH54535.1"/>
    </source>
</evidence>
<evidence type="ECO:0000256" key="8">
    <source>
        <dbReference type="PROSITE-ProRule" id="PRU00282"/>
    </source>
</evidence>
<evidence type="ECO:0000256" key="2">
    <source>
        <dbReference type="ARBA" id="ARBA00006375"/>
    </source>
</evidence>
<organism evidence="10 11">
    <name type="scientific">Triparma retinervis</name>
    <dbReference type="NCBI Taxonomy" id="2557542"/>
    <lineage>
        <taxon>Eukaryota</taxon>
        <taxon>Sar</taxon>
        <taxon>Stramenopiles</taxon>
        <taxon>Ochrophyta</taxon>
        <taxon>Bolidophyceae</taxon>
        <taxon>Parmales</taxon>
        <taxon>Triparmaceae</taxon>
        <taxon>Triparma</taxon>
    </lineage>
</organism>
<dbReference type="PROSITE" id="PS50920">
    <property type="entry name" value="SOLCAR"/>
    <property type="match status" value="1"/>
</dbReference>
<comment type="caution">
    <text evidence="10">The sequence shown here is derived from an EMBL/GenBank/DDBJ whole genome shotgun (WGS) entry which is preliminary data.</text>
</comment>
<accession>A0A9W6ZRA2</accession>
<dbReference type="Pfam" id="PF00153">
    <property type="entry name" value="Mito_carr"/>
    <property type="match status" value="1"/>
</dbReference>
<evidence type="ECO:0000256" key="1">
    <source>
        <dbReference type="ARBA" id="ARBA00004141"/>
    </source>
</evidence>